<sequence length="46" mass="5437">MLTTRFEIEKFDKWEDLDEKVFSAIQLCLLNTVLQEVLMEKTSSTL</sequence>
<dbReference type="OrthoDB" id="10432089at2759"/>
<accession>A0A7J8UB94</accession>
<organism evidence="1 2">
    <name type="scientific">Gossypium klotzschianum</name>
    <dbReference type="NCBI Taxonomy" id="34286"/>
    <lineage>
        <taxon>Eukaryota</taxon>
        <taxon>Viridiplantae</taxon>
        <taxon>Streptophyta</taxon>
        <taxon>Embryophyta</taxon>
        <taxon>Tracheophyta</taxon>
        <taxon>Spermatophyta</taxon>
        <taxon>Magnoliopsida</taxon>
        <taxon>eudicotyledons</taxon>
        <taxon>Gunneridae</taxon>
        <taxon>Pentapetalae</taxon>
        <taxon>rosids</taxon>
        <taxon>malvids</taxon>
        <taxon>Malvales</taxon>
        <taxon>Malvaceae</taxon>
        <taxon>Malvoideae</taxon>
        <taxon>Gossypium</taxon>
    </lineage>
</organism>
<gene>
    <name evidence="1" type="ORF">Goklo_015518</name>
</gene>
<proteinExistence type="predicted"/>
<protein>
    <submittedName>
        <fullName evidence="1">Uncharacterized protein</fullName>
    </submittedName>
</protein>
<name>A0A7J8UB94_9ROSI</name>
<dbReference type="AlphaFoldDB" id="A0A7J8UB94"/>
<dbReference type="Proteomes" id="UP000593573">
    <property type="component" value="Unassembled WGS sequence"/>
</dbReference>
<comment type="caution">
    <text evidence="1">The sequence shown here is derived from an EMBL/GenBank/DDBJ whole genome shotgun (WGS) entry which is preliminary data.</text>
</comment>
<dbReference type="EMBL" id="JABFAB010000005">
    <property type="protein sequence ID" value="MBA0647680.1"/>
    <property type="molecule type" value="Genomic_DNA"/>
</dbReference>
<evidence type="ECO:0000313" key="2">
    <source>
        <dbReference type="Proteomes" id="UP000593573"/>
    </source>
</evidence>
<keyword evidence="2" id="KW-1185">Reference proteome</keyword>
<reference evidence="1 2" key="1">
    <citation type="journal article" date="2019" name="Genome Biol. Evol.">
        <title>Insights into the evolution of the New World diploid cottons (Gossypium, subgenus Houzingenia) based on genome sequencing.</title>
        <authorList>
            <person name="Grover C.E."/>
            <person name="Arick M.A. 2nd"/>
            <person name="Thrash A."/>
            <person name="Conover J.L."/>
            <person name="Sanders W.S."/>
            <person name="Peterson D.G."/>
            <person name="Frelichowski J.E."/>
            <person name="Scheffler J.A."/>
            <person name="Scheffler B.E."/>
            <person name="Wendel J.F."/>
        </authorList>
    </citation>
    <scope>NUCLEOTIDE SEQUENCE [LARGE SCALE GENOMIC DNA]</scope>
    <source>
        <strain evidence="1">57</strain>
        <tissue evidence="1">Leaf</tissue>
    </source>
</reference>
<evidence type="ECO:0000313" key="1">
    <source>
        <dbReference type="EMBL" id="MBA0647680.1"/>
    </source>
</evidence>